<dbReference type="EMBL" id="HACA01030467">
    <property type="protein sequence ID" value="CDW47828.1"/>
    <property type="molecule type" value="Transcribed_RNA"/>
</dbReference>
<evidence type="ECO:0000256" key="1">
    <source>
        <dbReference type="SAM" id="Phobius"/>
    </source>
</evidence>
<keyword evidence="1" id="KW-0812">Transmembrane</keyword>
<feature type="transmembrane region" description="Helical" evidence="1">
    <location>
        <begin position="21"/>
        <end position="43"/>
    </location>
</feature>
<dbReference type="AlphaFoldDB" id="A0A0K2VBB1"/>
<evidence type="ECO:0000313" key="2">
    <source>
        <dbReference type="EMBL" id="CDW47828.1"/>
    </source>
</evidence>
<proteinExistence type="predicted"/>
<feature type="non-terminal residue" evidence="2">
    <location>
        <position position="1"/>
    </location>
</feature>
<sequence>AVHPHRPIVYYGKLNRVFYGMFLHHLIVLIVNSSPIILLSTIVSNDNVHQCDNKRAHFSKYKANFQLALKFSCLCIQGCKVYPAEIV</sequence>
<name>A0A0K2VBB1_LEPSM</name>
<protein>
    <submittedName>
        <fullName evidence="2">Uncharacterized protein</fullName>
    </submittedName>
</protein>
<accession>A0A0K2VBB1</accession>
<keyword evidence="1" id="KW-1133">Transmembrane helix</keyword>
<keyword evidence="1" id="KW-0472">Membrane</keyword>
<reference evidence="2" key="1">
    <citation type="submission" date="2014-05" db="EMBL/GenBank/DDBJ databases">
        <authorList>
            <person name="Chronopoulou M."/>
        </authorList>
    </citation>
    <scope>NUCLEOTIDE SEQUENCE</scope>
    <source>
        <tissue evidence="2">Whole organism</tissue>
    </source>
</reference>
<organism evidence="2">
    <name type="scientific">Lepeophtheirus salmonis</name>
    <name type="common">Salmon louse</name>
    <name type="synonym">Caligus salmonis</name>
    <dbReference type="NCBI Taxonomy" id="72036"/>
    <lineage>
        <taxon>Eukaryota</taxon>
        <taxon>Metazoa</taxon>
        <taxon>Ecdysozoa</taxon>
        <taxon>Arthropoda</taxon>
        <taxon>Crustacea</taxon>
        <taxon>Multicrustacea</taxon>
        <taxon>Hexanauplia</taxon>
        <taxon>Copepoda</taxon>
        <taxon>Siphonostomatoida</taxon>
        <taxon>Caligidae</taxon>
        <taxon>Lepeophtheirus</taxon>
    </lineage>
</organism>